<protein>
    <recommendedName>
        <fullName evidence="6">DUF3618 domain-containing protein</fullName>
    </recommendedName>
</protein>
<reference evidence="1" key="1">
    <citation type="submission" date="2022-08" db="EMBL/GenBank/DDBJ databases">
        <title>Genomic Encyclopedia of Type Strains, Phase V (KMG-V): Genome sequencing to study the core and pangenomes of soil and plant-associated prokaryotes.</title>
        <authorList>
            <person name="Whitman W."/>
        </authorList>
    </citation>
    <scope>NUCLEOTIDE SEQUENCE</scope>
    <source>
        <strain evidence="4">SP3002</strain>
        <strain evidence="2">SP3012</strain>
        <strain evidence="3">SP3026</strain>
        <strain evidence="1">SP3049</strain>
    </source>
</reference>
<dbReference type="Proteomes" id="UP001155110">
    <property type="component" value="Unassembled WGS sequence"/>
</dbReference>
<evidence type="ECO:0008006" key="6">
    <source>
        <dbReference type="Google" id="ProtNLM"/>
    </source>
</evidence>
<dbReference type="Proteomes" id="UP001155144">
    <property type="component" value="Unassembled WGS sequence"/>
</dbReference>
<comment type="caution">
    <text evidence="1">The sequence shown here is derived from an EMBL/GenBank/DDBJ whole genome shotgun (WGS) entry which is preliminary data.</text>
</comment>
<gene>
    <name evidence="3" type="ORF">GGP45_002905</name>
    <name evidence="1" type="ORF">GGP61_002620</name>
    <name evidence="4" type="ORF">GGP99_002427</name>
    <name evidence="2" type="ORF">GGQ01_001734</name>
</gene>
<dbReference type="EMBL" id="JANUBL010000006">
    <property type="protein sequence ID" value="MCS4122544.1"/>
    <property type="molecule type" value="Genomic_DNA"/>
</dbReference>
<sequence length="173" mass="18462">MDSDSTRADVEERLRETADAMADRFDSLQDEVSTTGSSLRDWVVQNPLKSVGGMLAAGVAVGALVGGGRSRRPEHAELLDQYIDALRTEVEEAMATGDTPGEAVEKALRGRAPLVVYRGDGADASEASRSGGSVLGDTLGFVVRLVAREVIRDQILSWLDDPDVEGLGDDLFE</sequence>
<dbReference type="EMBL" id="JANTZM010000012">
    <property type="protein sequence ID" value="MCS4158455.1"/>
    <property type="molecule type" value="Genomic_DNA"/>
</dbReference>
<dbReference type="Proteomes" id="UP001155040">
    <property type="component" value="Unassembled WGS sequence"/>
</dbReference>
<dbReference type="EMBL" id="JANUAE010000010">
    <property type="protein sequence ID" value="MCS3710994.1"/>
    <property type="molecule type" value="Genomic_DNA"/>
</dbReference>
<name>A0A9X2Q6C7_9BACT</name>
<proteinExistence type="predicted"/>
<evidence type="ECO:0000313" key="2">
    <source>
        <dbReference type="EMBL" id="MCS4036669.1"/>
    </source>
</evidence>
<evidence type="ECO:0000313" key="5">
    <source>
        <dbReference type="Proteomes" id="UP001155057"/>
    </source>
</evidence>
<organism evidence="1 5">
    <name type="scientific">Salinibacter ruber</name>
    <dbReference type="NCBI Taxonomy" id="146919"/>
    <lineage>
        <taxon>Bacteria</taxon>
        <taxon>Pseudomonadati</taxon>
        <taxon>Rhodothermota</taxon>
        <taxon>Rhodothermia</taxon>
        <taxon>Rhodothermales</taxon>
        <taxon>Salinibacteraceae</taxon>
        <taxon>Salinibacter</taxon>
    </lineage>
</organism>
<dbReference type="AlphaFoldDB" id="A0A9X2Q6C7"/>
<dbReference type="Proteomes" id="UP001155057">
    <property type="component" value="Unassembled WGS sequence"/>
</dbReference>
<evidence type="ECO:0000313" key="3">
    <source>
        <dbReference type="EMBL" id="MCS4122544.1"/>
    </source>
</evidence>
<dbReference type="RefSeq" id="WP_011404613.1">
    <property type="nucleotide sequence ID" value="NZ_CALTRV010000007.1"/>
</dbReference>
<evidence type="ECO:0000313" key="1">
    <source>
        <dbReference type="EMBL" id="MCS3710994.1"/>
    </source>
</evidence>
<evidence type="ECO:0000313" key="4">
    <source>
        <dbReference type="EMBL" id="MCS4158455.1"/>
    </source>
</evidence>
<dbReference type="EMBL" id="JANUBF010000010">
    <property type="protein sequence ID" value="MCS4036669.1"/>
    <property type="molecule type" value="Genomic_DNA"/>
</dbReference>
<accession>A0A9X2Q6C7</accession>